<dbReference type="EC" id="3.2.2.23" evidence="15"/>
<keyword evidence="6 15" id="KW-0863">Zinc-finger</keyword>
<dbReference type="Pfam" id="PF01149">
    <property type="entry name" value="Fapy_DNA_glyco"/>
    <property type="match status" value="1"/>
</dbReference>
<evidence type="ECO:0000256" key="11">
    <source>
        <dbReference type="ARBA" id="ARBA00023239"/>
    </source>
</evidence>
<name>A0A2Z6E1F1_9GAMM</name>
<dbReference type="PROSITE" id="PS51068">
    <property type="entry name" value="FPG_CAT"/>
    <property type="match status" value="1"/>
</dbReference>
<dbReference type="PANTHER" id="PTHR22993">
    <property type="entry name" value="FORMAMIDOPYRIMIDINE-DNA GLYCOSYLASE"/>
    <property type="match status" value="1"/>
</dbReference>
<comment type="cofactor">
    <cofactor evidence="15">
        <name>Zn(2+)</name>
        <dbReference type="ChEBI" id="CHEBI:29105"/>
    </cofactor>
    <text evidence="15">Binds 1 zinc ion per subunit.</text>
</comment>
<dbReference type="Pfam" id="PF06827">
    <property type="entry name" value="zf-FPG_IleRS"/>
    <property type="match status" value="1"/>
</dbReference>
<dbReference type="CDD" id="cd08966">
    <property type="entry name" value="EcFpg-like_N"/>
    <property type="match status" value="1"/>
</dbReference>
<evidence type="ECO:0000256" key="4">
    <source>
        <dbReference type="ARBA" id="ARBA00022723"/>
    </source>
</evidence>
<evidence type="ECO:0000256" key="6">
    <source>
        <dbReference type="ARBA" id="ARBA00022771"/>
    </source>
</evidence>
<evidence type="ECO:0000256" key="5">
    <source>
        <dbReference type="ARBA" id="ARBA00022763"/>
    </source>
</evidence>
<dbReference type="GO" id="GO:0006284">
    <property type="term" value="P:base-excision repair"/>
    <property type="evidence" value="ECO:0007669"/>
    <property type="project" value="InterPro"/>
</dbReference>
<evidence type="ECO:0000259" key="17">
    <source>
        <dbReference type="PROSITE" id="PS51068"/>
    </source>
</evidence>
<dbReference type="Gene3D" id="3.20.190.10">
    <property type="entry name" value="MutM-like, N-terminal"/>
    <property type="match status" value="1"/>
</dbReference>
<feature type="domain" description="FPG-type" evidence="16">
    <location>
        <begin position="241"/>
        <end position="275"/>
    </location>
</feature>
<dbReference type="SUPFAM" id="SSF81624">
    <property type="entry name" value="N-terminal domain of MutM-like DNA repair proteins"/>
    <property type="match status" value="1"/>
</dbReference>
<keyword evidence="19" id="KW-1185">Reference proteome</keyword>
<keyword evidence="10 15" id="KW-0234">DNA repair</keyword>
<accession>A0A2Z6E1F1</accession>
<dbReference type="AlphaFoldDB" id="A0A2Z6E1F1"/>
<feature type="binding site" evidence="15">
    <location>
        <position position="91"/>
    </location>
    <ligand>
        <name>DNA</name>
        <dbReference type="ChEBI" id="CHEBI:16991"/>
    </ligand>
</feature>
<evidence type="ECO:0000256" key="12">
    <source>
        <dbReference type="ARBA" id="ARBA00023268"/>
    </source>
</evidence>
<dbReference type="GO" id="GO:0003684">
    <property type="term" value="F:damaged DNA binding"/>
    <property type="evidence" value="ECO:0007669"/>
    <property type="project" value="InterPro"/>
</dbReference>
<evidence type="ECO:0000256" key="7">
    <source>
        <dbReference type="ARBA" id="ARBA00022801"/>
    </source>
</evidence>
<dbReference type="OrthoDB" id="9800855at2"/>
<evidence type="ECO:0000256" key="10">
    <source>
        <dbReference type="ARBA" id="ARBA00023204"/>
    </source>
</evidence>
<dbReference type="NCBIfam" id="TIGR00577">
    <property type="entry name" value="fpg"/>
    <property type="match status" value="1"/>
</dbReference>
<keyword evidence="13 15" id="KW-0326">Glycosidase</keyword>
<dbReference type="SMART" id="SM01232">
    <property type="entry name" value="H2TH"/>
    <property type="match status" value="1"/>
</dbReference>
<dbReference type="InterPro" id="IPR010663">
    <property type="entry name" value="Znf_FPG/IleRS"/>
</dbReference>
<dbReference type="InterPro" id="IPR015886">
    <property type="entry name" value="H2TH_FPG"/>
</dbReference>
<dbReference type="PROSITE" id="PS51066">
    <property type="entry name" value="ZF_FPG_2"/>
    <property type="match status" value="1"/>
</dbReference>
<dbReference type="SMART" id="SM00898">
    <property type="entry name" value="Fapy_DNA_glyco"/>
    <property type="match status" value="1"/>
</dbReference>
<dbReference type="EC" id="4.2.99.18" evidence="15"/>
<organism evidence="18 19">
    <name type="scientific">Aerosticca soli</name>
    <dbReference type="NCBI Taxonomy" id="2010829"/>
    <lineage>
        <taxon>Bacteria</taxon>
        <taxon>Pseudomonadati</taxon>
        <taxon>Pseudomonadota</taxon>
        <taxon>Gammaproteobacteria</taxon>
        <taxon>Lysobacterales</taxon>
        <taxon>Rhodanobacteraceae</taxon>
        <taxon>Aerosticca</taxon>
    </lineage>
</organism>
<evidence type="ECO:0000313" key="19">
    <source>
        <dbReference type="Proteomes" id="UP000270530"/>
    </source>
</evidence>
<comment type="catalytic activity">
    <reaction evidence="14 15">
        <text>2'-deoxyribonucleotide-(2'-deoxyribose 5'-phosphate)-2'-deoxyribonucleotide-DNA = a 3'-end 2'-deoxyribonucleotide-(2,3-dehydro-2,3-deoxyribose 5'-phosphate)-DNA + a 5'-end 5'-phospho-2'-deoxyribonucleoside-DNA + H(+)</text>
        <dbReference type="Rhea" id="RHEA:66592"/>
        <dbReference type="Rhea" id="RHEA-COMP:13180"/>
        <dbReference type="Rhea" id="RHEA-COMP:16897"/>
        <dbReference type="Rhea" id="RHEA-COMP:17067"/>
        <dbReference type="ChEBI" id="CHEBI:15378"/>
        <dbReference type="ChEBI" id="CHEBI:136412"/>
        <dbReference type="ChEBI" id="CHEBI:157695"/>
        <dbReference type="ChEBI" id="CHEBI:167181"/>
        <dbReference type="EC" id="4.2.99.18"/>
    </reaction>
</comment>
<dbReference type="KEGG" id="rbd:ALSL_0106"/>
<reference evidence="19" key="1">
    <citation type="submission" date="2018-04" db="EMBL/GenBank/DDBJ databases">
        <authorList>
            <person name="Watanabe M."/>
            <person name="Kojima H."/>
        </authorList>
    </citation>
    <scope>NUCLEOTIDE SEQUENCE [LARGE SCALE GENOMIC DNA]</scope>
    <source>
        <strain evidence="19">Dysh456</strain>
    </source>
</reference>
<evidence type="ECO:0000259" key="16">
    <source>
        <dbReference type="PROSITE" id="PS51066"/>
    </source>
</evidence>
<dbReference type="SUPFAM" id="SSF57716">
    <property type="entry name" value="Glucocorticoid receptor-like (DNA-binding domain)"/>
    <property type="match status" value="1"/>
</dbReference>
<evidence type="ECO:0000256" key="13">
    <source>
        <dbReference type="ARBA" id="ARBA00023295"/>
    </source>
</evidence>
<dbReference type="EMBL" id="AP018560">
    <property type="protein sequence ID" value="BBD78780.1"/>
    <property type="molecule type" value="Genomic_DNA"/>
</dbReference>
<keyword evidence="7 15" id="KW-0378">Hydrolase</keyword>
<dbReference type="GO" id="GO:0140078">
    <property type="term" value="F:class I DNA-(apurinic or apyrimidinic site) endonuclease activity"/>
    <property type="evidence" value="ECO:0007669"/>
    <property type="project" value="UniProtKB-EC"/>
</dbReference>
<dbReference type="FunFam" id="3.20.190.10:FF:000001">
    <property type="entry name" value="Formamidopyrimidine-DNA glycosylase"/>
    <property type="match status" value="1"/>
</dbReference>
<dbReference type="InterPro" id="IPR010979">
    <property type="entry name" value="Ribosomal_uS13-like_H2TH"/>
</dbReference>
<keyword evidence="12 15" id="KW-0511">Multifunctional enzyme</keyword>
<keyword evidence="8 15" id="KW-0862">Zinc</keyword>
<dbReference type="InterPro" id="IPR035937">
    <property type="entry name" value="FPG_N"/>
</dbReference>
<keyword evidence="9 15" id="KW-0238">DNA-binding</keyword>
<dbReference type="Gene3D" id="1.10.8.50">
    <property type="match status" value="1"/>
</dbReference>
<dbReference type="RefSeq" id="WP_126535636.1">
    <property type="nucleotide sequence ID" value="NZ_AP018560.1"/>
</dbReference>
<dbReference type="GO" id="GO:0034039">
    <property type="term" value="F:8-oxo-7,8-dihydroguanine DNA N-glycosylase activity"/>
    <property type="evidence" value="ECO:0007669"/>
    <property type="project" value="TreeGrafter"/>
</dbReference>
<dbReference type="GO" id="GO:0008270">
    <property type="term" value="F:zinc ion binding"/>
    <property type="evidence" value="ECO:0007669"/>
    <property type="project" value="UniProtKB-UniRule"/>
</dbReference>
<evidence type="ECO:0000256" key="1">
    <source>
        <dbReference type="ARBA" id="ARBA00001668"/>
    </source>
</evidence>
<proteinExistence type="inferred from homology"/>
<feature type="binding site" evidence="15">
    <location>
        <position position="115"/>
    </location>
    <ligand>
        <name>DNA</name>
        <dbReference type="ChEBI" id="CHEBI:16991"/>
    </ligand>
</feature>
<evidence type="ECO:0000256" key="3">
    <source>
        <dbReference type="ARBA" id="ARBA00011245"/>
    </source>
</evidence>
<evidence type="ECO:0000256" key="14">
    <source>
        <dbReference type="ARBA" id="ARBA00044632"/>
    </source>
</evidence>
<keyword evidence="11 15" id="KW-0456">Lyase</keyword>
<feature type="active site" description="Proton donor" evidence="15">
    <location>
        <position position="3"/>
    </location>
</feature>
<dbReference type="Pfam" id="PF06831">
    <property type="entry name" value="H2TH"/>
    <property type="match status" value="1"/>
</dbReference>
<dbReference type="FunFam" id="1.10.8.50:FF:000003">
    <property type="entry name" value="Formamidopyrimidine-DNA glycosylase"/>
    <property type="match status" value="1"/>
</dbReference>
<evidence type="ECO:0000256" key="9">
    <source>
        <dbReference type="ARBA" id="ARBA00023125"/>
    </source>
</evidence>
<dbReference type="Proteomes" id="UP000270530">
    <property type="component" value="Chromosome"/>
</dbReference>
<comment type="function">
    <text evidence="15">Involved in base excision repair of DNA damaged by oxidation or by mutagenic agents. Acts as DNA glycosylase that recognizes and removes damaged bases. Has a preference for oxidized purines, such as 7,8-dihydro-8-oxoguanine (8-oxoG). Has AP (apurinic/apyrimidinic) lyase activity and introduces nicks in the DNA strand. Cleaves the DNA backbone by beta-delta elimination to generate a single-strand break at the site of the removed base with both 3'- and 5'-phosphates.</text>
</comment>
<keyword evidence="4 15" id="KW-0479">Metal-binding</keyword>
<feature type="binding site" evidence="15">
    <location>
        <position position="156"/>
    </location>
    <ligand>
        <name>DNA</name>
        <dbReference type="ChEBI" id="CHEBI:16991"/>
    </ligand>
</feature>
<feature type="active site" description="Schiff-base intermediate with DNA" evidence="15">
    <location>
        <position position="2"/>
    </location>
</feature>
<comment type="catalytic activity">
    <reaction evidence="1 15">
        <text>Hydrolysis of DNA containing ring-opened 7-methylguanine residues, releasing 2,6-diamino-4-hydroxy-5-(N-methyl)formamidopyrimidine.</text>
        <dbReference type="EC" id="3.2.2.23"/>
    </reaction>
</comment>
<dbReference type="InterPro" id="IPR015887">
    <property type="entry name" value="DNA_glyclase_Znf_dom_DNA_BS"/>
</dbReference>
<keyword evidence="5 15" id="KW-0227">DNA damage</keyword>
<evidence type="ECO:0000256" key="8">
    <source>
        <dbReference type="ARBA" id="ARBA00022833"/>
    </source>
</evidence>
<protein>
    <recommendedName>
        <fullName evidence="15">Formamidopyrimidine-DNA glycosylase</fullName>
        <shortName evidence="15">Fapy-DNA glycosylase</shortName>
        <ecNumber evidence="15">3.2.2.23</ecNumber>
    </recommendedName>
    <alternativeName>
        <fullName evidence="15">DNA-(apurinic or apyrimidinic site) lyase MutM</fullName>
        <shortName evidence="15">AP lyase MutM</shortName>
        <ecNumber evidence="15">4.2.99.18</ecNumber>
    </alternativeName>
</protein>
<evidence type="ECO:0000256" key="2">
    <source>
        <dbReference type="ARBA" id="ARBA00009409"/>
    </source>
</evidence>
<dbReference type="PROSITE" id="PS01242">
    <property type="entry name" value="ZF_FPG_1"/>
    <property type="match status" value="1"/>
</dbReference>
<dbReference type="InterPro" id="IPR020629">
    <property type="entry name" value="FPG_Glyclase"/>
</dbReference>
<dbReference type="SUPFAM" id="SSF46946">
    <property type="entry name" value="S13-like H2TH domain"/>
    <property type="match status" value="1"/>
</dbReference>
<dbReference type="InterPro" id="IPR000214">
    <property type="entry name" value="Znf_DNA_glyclase/AP_lyase"/>
</dbReference>
<dbReference type="PANTHER" id="PTHR22993:SF9">
    <property type="entry name" value="FORMAMIDOPYRIMIDINE-DNA GLYCOSYLASE"/>
    <property type="match status" value="1"/>
</dbReference>
<comment type="similarity">
    <text evidence="2 15">Belongs to the FPG family.</text>
</comment>
<feature type="active site" description="Proton donor; for delta-elimination activity" evidence="15">
    <location>
        <position position="265"/>
    </location>
</feature>
<evidence type="ECO:0000313" key="18">
    <source>
        <dbReference type="EMBL" id="BBD78780.1"/>
    </source>
</evidence>
<feature type="active site" description="Proton donor; for beta-elimination activity" evidence="15">
    <location>
        <position position="58"/>
    </location>
</feature>
<dbReference type="InterPro" id="IPR012319">
    <property type="entry name" value="FPG_cat"/>
</dbReference>
<feature type="domain" description="Formamidopyrimidine-DNA glycosylase catalytic" evidence="17">
    <location>
        <begin position="2"/>
        <end position="118"/>
    </location>
</feature>
<sequence length="275" mass="30397">MPELPEVETTRRGLAPHLLGRRIVTVTLRRSDLRWPIPREVSERLPGQRIEAVERRAKYLLLHTAAGSALLHLGMSGLLRVLPPDTPPGPHDHIDIALEAGADAAARVLRFTDPRRFGCLLWQPPGETHELLAGLGPEPLTDAFDGDRLWRLSRGRRAAVKTFLMDNAIVVGVGNIYASEALFAAGIDPRRAAGGVSRARHARLAAEVKRILAWAIERGGTTLRDFLSPDGAPGYFFRELFVYGREGEPCRVCGTPIRAVTLGQRSTFWCPRCQR</sequence>
<evidence type="ECO:0000256" key="15">
    <source>
        <dbReference type="HAMAP-Rule" id="MF_00103"/>
    </source>
</evidence>
<reference evidence="19" key="2">
    <citation type="submission" date="2018-06" db="EMBL/GenBank/DDBJ databases">
        <title>Genome sequence of Rhodanobacteraceae bacterium strain Dysh456.</title>
        <authorList>
            <person name="Fukui M."/>
        </authorList>
    </citation>
    <scope>NUCLEOTIDE SEQUENCE [LARGE SCALE GENOMIC DNA]</scope>
    <source>
        <strain evidence="19">Dysh456</strain>
    </source>
</reference>
<comment type="subunit">
    <text evidence="3 15">Monomer.</text>
</comment>
<dbReference type="HAMAP" id="MF_00103">
    <property type="entry name" value="Fapy_DNA_glycosyl"/>
    <property type="match status" value="1"/>
</dbReference>
<gene>
    <name evidence="15" type="primary">mutM</name>
    <name evidence="15" type="synonym">fpg</name>
    <name evidence="18" type="ORF">ALSL_0106</name>
</gene>
<dbReference type="NCBIfam" id="NF002211">
    <property type="entry name" value="PRK01103.1"/>
    <property type="match status" value="1"/>
</dbReference>